<name>A0A501WME8_9GAMM</name>
<protein>
    <submittedName>
        <fullName evidence="2">DUF1499 domain-containing protein</fullName>
    </submittedName>
</protein>
<feature type="transmembrane region" description="Helical" evidence="1">
    <location>
        <begin position="43"/>
        <end position="61"/>
    </location>
</feature>
<evidence type="ECO:0000256" key="1">
    <source>
        <dbReference type="SAM" id="Phobius"/>
    </source>
</evidence>
<dbReference type="InterPro" id="IPR010865">
    <property type="entry name" value="DUF1499"/>
</dbReference>
<sequence length="251" mass="28448">MSRYFSSVLYILLLLVTCVAFLAIAGVRVGIFEPLTGFSMLRNSVWAALFLSFLAVLAMVLCRREHNLASQRFSMAVLLVSLSYSLGWIGFYFDKAALPNINDITTDTDNPPAYINVNFLRRSSENSLTYNHEWAAIQAKYYPRVQPLVVNQDREQVYQQAVQLVRDLGWDMVAQYPGAGVIEATARTPVFGFRDDVIIRVKEVDGSIRIDMRSSSRVGHGDYGENATRIVNYLSQLSQRLKRSPTLNYRN</sequence>
<organism evidence="2 3">
    <name type="scientific">Maribrevibacterium harenarium</name>
    <dbReference type="NCBI Taxonomy" id="2589817"/>
    <lineage>
        <taxon>Bacteria</taxon>
        <taxon>Pseudomonadati</taxon>
        <taxon>Pseudomonadota</taxon>
        <taxon>Gammaproteobacteria</taxon>
        <taxon>Oceanospirillales</taxon>
        <taxon>Oceanospirillaceae</taxon>
        <taxon>Maribrevibacterium</taxon>
    </lineage>
</organism>
<reference evidence="2 3" key="1">
    <citation type="submission" date="2019-06" db="EMBL/GenBank/DDBJ databases">
        <title>A novel bacterium of genus Marinomonas, isolated from coastal sand.</title>
        <authorList>
            <person name="Huang H."/>
            <person name="Mo K."/>
            <person name="Hu Y."/>
        </authorList>
    </citation>
    <scope>NUCLEOTIDE SEQUENCE [LARGE SCALE GENOMIC DNA]</scope>
    <source>
        <strain evidence="2 3">HB171799</strain>
    </source>
</reference>
<dbReference type="Proteomes" id="UP000315901">
    <property type="component" value="Unassembled WGS sequence"/>
</dbReference>
<keyword evidence="1" id="KW-0812">Transmembrane</keyword>
<dbReference type="OrthoDB" id="1523552at2"/>
<accession>A0A501WME8</accession>
<feature type="transmembrane region" description="Helical" evidence="1">
    <location>
        <begin position="73"/>
        <end position="93"/>
    </location>
</feature>
<keyword evidence="1" id="KW-1133">Transmembrane helix</keyword>
<feature type="transmembrane region" description="Helical" evidence="1">
    <location>
        <begin position="7"/>
        <end position="31"/>
    </location>
</feature>
<keyword evidence="1" id="KW-0472">Membrane</keyword>
<dbReference type="EMBL" id="VFRR01000032">
    <property type="protein sequence ID" value="TPE48447.1"/>
    <property type="molecule type" value="Genomic_DNA"/>
</dbReference>
<gene>
    <name evidence="2" type="ORF">FJM67_13300</name>
</gene>
<dbReference type="Pfam" id="PF07386">
    <property type="entry name" value="DUF1499"/>
    <property type="match status" value="1"/>
</dbReference>
<proteinExistence type="predicted"/>
<dbReference type="RefSeq" id="WP_140590050.1">
    <property type="nucleotide sequence ID" value="NZ_VFRR01000032.1"/>
</dbReference>
<comment type="caution">
    <text evidence="2">The sequence shown here is derived from an EMBL/GenBank/DDBJ whole genome shotgun (WGS) entry which is preliminary data.</text>
</comment>
<dbReference type="AlphaFoldDB" id="A0A501WME8"/>
<evidence type="ECO:0000313" key="3">
    <source>
        <dbReference type="Proteomes" id="UP000315901"/>
    </source>
</evidence>
<evidence type="ECO:0000313" key="2">
    <source>
        <dbReference type="EMBL" id="TPE48447.1"/>
    </source>
</evidence>
<keyword evidence="3" id="KW-1185">Reference proteome</keyword>